<dbReference type="SUPFAM" id="SSF53448">
    <property type="entry name" value="Nucleotide-diphospho-sugar transferases"/>
    <property type="match status" value="1"/>
</dbReference>
<name>A0ABT0B478_9SPHN</name>
<keyword evidence="2" id="KW-1185">Reference proteome</keyword>
<dbReference type="EMBL" id="JALHLE010000023">
    <property type="protein sequence ID" value="MCJ2179788.1"/>
    <property type="molecule type" value="Genomic_DNA"/>
</dbReference>
<comment type="caution">
    <text evidence="1">The sequence shown here is derived from an EMBL/GenBank/DDBJ whole genome shotgun (WGS) entry which is preliminary data.</text>
</comment>
<protein>
    <submittedName>
        <fullName evidence="1">Glycosyltransferase family 2 protein</fullName>
    </submittedName>
</protein>
<proteinExistence type="predicted"/>
<evidence type="ECO:0000313" key="1">
    <source>
        <dbReference type="EMBL" id="MCJ2179788.1"/>
    </source>
</evidence>
<sequence length="295" mass="32842">MSDGPSVAVVIASLGRPDLIKDIIARMELQTRKPDILLFSTVTPQDLPEDFVDSTTVKAIFGPKGLTRQRNAALDYLGGRYDIVLFYDDDFIPSRFSIQNVALFFHGHPEVAGATGHVLVDGINTSGIGKEEGERIVAHYDRDQEFSDVVEAELVGLYGCNMAYRMSAIGSTRFDERLRLYAWQEDIDFAMALQPRGKIVKTRAFAGVHQGLKHGRTPGLRLGYSQVINPLYLAAKGTMPIGFALKLITKNLLANHLKMLAPEPWVDRKGRARGNWAGLWDVFRGRLTPEKIEDL</sequence>
<evidence type="ECO:0000313" key="2">
    <source>
        <dbReference type="Proteomes" id="UP001162880"/>
    </source>
</evidence>
<organism evidence="1 2">
    <name type="scientific">Novosphingobium album</name>
    <name type="common">ex Hu et al. 2023</name>
    <dbReference type="NCBI Taxonomy" id="2930093"/>
    <lineage>
        <taxon>Bacteria</taxon>
        <taxon>Pseudomonadati</taxon>
        <taxon>Pseudomonadota</taxon>
        <taxon>Alphaproteobacteria</taxon>
        <taxon>Sphingomonadales</taxon>
        <taxon>Sphingomonadaceae</taxon>
        <taxon>Novosphingobium</taxon>
    </lineage>
</organism>
<dbReference type="InterPro" id="IPR029044">
    <property type="entry name" value="Nucleotide-diphossugar_trans"/>
</dbReference>
<dbReference type="RefSeq" id="WP_243994877.1">
    <property type="nucleotide sequence ID" value="NZ_JALHLE010000023.1"/>
</dbReference>
<dbReference type="Proteomes" id="UP001162880">
    <property type="component" value="Unassembled WGS sequence"/>
</dbReference>
<dbReference type="Gene3D" id="3.90.550.10">
    <property type="entry name" value="Spore Coat Polysaccharide Biosynthesis Protein SpsA, Chain A"/>
    <property type="match status" value="1"/>
</dbReference>
<reference evidence="1" key="1">
    <citation type="submission" date="2022-03" db="EMBL/GenBank/DDBJ databases">
        <title>Identification of a novel bacterium isolated from mangrove sediments.</title>
        <authorList>
            <person name="Pan X."/>
        </authorList>
    </citation>
    <scope>NUCLEOTIDE SEQUENCE</scope>
    <source>
        <strain evidence="1">B2580</strain>
    </source>
</reference>
<gene>
    <name evidence="1" type="ORF">MTR64_14540</name>
</gene>
<accession>A0ABT0B478</accession>